<evidence type="ECO:0000256" key="6">
    <source>
        <dbReference type="PIRSR" id="PIRSR028757-1"/>
    </source>
</evidence>
<evidence type="ECO:0000256" key="3">
    <source>
        <dbReference type="ARBA" id="ARBA00022670"/>
    </source>
</evidence>
<comment type="caution">
    <text evidence="9">The sequence shown here is derived from an EMBL/GenBank/DDBJ whole genome shotgun (WGS) entry which is preliminary data.</text>
</comment>
<sequence>MIKLNPLSSSSTIGIVAPASCEDSNIIDSKILEFEELGFNIKKGKHIYDKYGYLAGTDEDRAKDIIDMFTDSTVDAIVCLRGGYGSIRMIPYLDFKKIKQNPKPFCGYSDITLLLNYISNRCNFTTFHSPMITSNLKDQLTQTYFINTLTNYNIPFYNLKTIGKNTISYINKDSFHGKLVGGNLSLICSSIGTPYEINFKNSIVLIEEVSEKPYAVDRMLSQLISSGKFKNCSGIILGHFTDCISSKTSNSFDISNIIAQKLSPLKIPIINGFPTGHSYPNITLPIGAKLTFNYKNDLLYISDNIFKNSK</sequence>
<evidence type="ECO:0000313" key="9">
    <source>
        <dbReference type="EMBL" id="MBX7291912.1"/>
    </source>
</evidence>
<dbReference type="Pfam" id="PF17676">
    <property type="entry name" value="Peptidase_S66C"/>
    <property type="match status" value="1"/>
</dbReference>
<name>A0ABD4RKG4_9CLOT</name>
<proteinExistence type="inferred from homology"/>
<dbReference type="InterPro" id="IPR027478">
    <property type="entry name" value="LdcA_N"/>
</dbReference>
<comment type="similarity">
    <text evidence="1">Belongs to the peptidase S66 family.</text>
</comment>
<feature type="active site" description="Charge relay system" evidence="6">
    <location>
        <position position="277"/>
    </location>
</feature>
<dbReference type="Pfam" id="PF02016">
    <property type="entry name" value="Peptidase_S66"/>
    <property type="match status" value="1"/>
</dbReference>
<dbReference type="SUPFAM" id="SSF52317">
    <property type="entry name" value="Class I glutamine amidotransferase-like"/>
    <property type="match status" value="1"/>
</dbReference>
<feature type="active site" description="Charge relay system" evidence="6">
    <location>
        <position position="207"/>
    </location>
</feature>
<evidence type="ECO:0000259" key="7">
    <source>
        <dbReference type="Pfam" id="PF02016"/>
    </source>
</evidence>
<accession>A0ABD4RKG4</accession>
<gene>
    <name evidence="9" type="ORF">K4H94_13095</name>
</gene>
<evidence type="ECO:0000256" key="1">
    <source>
        <dbReference type="ARBA" id="ARBA00010233"/>
    </source>
</evidence>
<dbReference type="Gene3D" id="3.40.50.10740">
    <property type="entry name" value="Class I glutamine amidotransferase-like"/>
    <property type="match status" value="1"/>
</dbReference>
<feature type="domain" description="LD-carboxypeptidase C-terminal" evidence="8">
    <location>
        <begin position="177"/>
        <end position="291"/>
    </location>
</feature>
<evidence type="ECO:0000259" key="8">
    <source>
        <dbReference type="Pfam" id="PF17676"/>
    </source>
</evidence>
<evidence type="ECO:0000313" key="10">
    <source>
        <dbReference type="Proteomes" id="UP000775179"/>
    </source>
</evidence>
<dbReference type="GO" id="GO:0004180">
    <property type="term" value="F:carboxypeptidase activity"/>
    <property type="evidence" value="ECO:0007669"/>
    <property type="project" value="UniProtKB-KW"/>
</dbReference>
<dbReference type="PANTHER" id="PTHR30237">
    <property type="entry name" value="MURAMOYLTETRAPEPTIDE CARBOXYPEPTIDASE"/>
    <property type="match status" value="1"/>
</dbReference>
<keyword evidence="5" id="KW-0720">Serine protease</keyword>
<dbReference type="RefSeq" id="WP_021876894.1">
    <property type="nucleotide sequence ID" value="NZ_CP018624.1"/>
</dbReference>
<dbReference type="CDD" id="cd07025">
    <property type="entry name" value="Peptidase_S66"/>
    <property type="match status" value="1"/>
</dbReference>
<dbReference type="PIRSF" id="PIRSF028757">
    <property type="entry name" value="LD-carboxypeptidase"/>
    <property type="match status" value="1"/>
</dbReference>
<dbReference type="InterPro" id="IPR003507">
    <property type="entry name" value="S66_fam"/>
</dbReference>
<dbReference type="GeneID" id="66300406"/>
<keyword evidence="4" id="KW-0378">Hydrolase</keyword>
<reference evidence="9 10" key="1">
    <citation type="submission" date="2021-08" db="EMBL/GenBank/DDBJ databases">
        <title>Genome sequence analysis of Clostridium chauvoei strains of European origin and evaluation of typing options for outbreak investigations.</title>
        <authorList>
            <person name="Abdel-Glil M."/>
            <person name="Thomas P."/>
            <person name="Seyboldt C."/>
        </authorList>
    </citation>
    <scope>NUCLEOTIDE SEQUENCE [LARGE SCALE GENOMIC DNA]</scope>
    <source>
        <strain evidence="9 10">S0260-09</strain>
    </source>
</reference>
<dbReference type="InterPro" id="IPR027461">
    <property type="entry name" value="Carboxypeptidase_A_C_sf"/>
</dbReference>
<evidence type="ECO:0000256" key="2">
    <source>
        <dbReference type="ARBA" id="ARBA00022645"/>
    </source>
</evidence>
<keyword evidence="3" id="KW-0645">Protease</keyword>
<feature type="domain" description="LD-carboxypeptidase N-terminal" evidence="7">
    <location>
        <begin position="13"/>
        <end position="128"/>
    </location>
</feature>
<dbReference type="GO" id="GO:0008236">
    <property type="term" value="F:serine-type peptidase activity"/>
    <property type="evidence" value="ECO:0007669"/>
    <property type="project" value="UniProtKB-KW"/>
</dbReference>
<organism evidence="9 10">
    <name type="scientific">Clostridium chauvoei</name>
    <dbReference type="NCBI Taxonomy" id="46867"/>
    <lineage>
        <taxon>Bacteria</taxon>
        <taxon>Bacillati</taxon>
        <taxon>Bacillota</taxon>
        <taxon>Clostridia</taxon>
        <taxon>Eubacteriales</taxon>
        <taxon>Clostridiaceae</taxon>
        <taxon>Clostridium</taxon>
    </lineage>
</organism>
<keyword evidence="2" id="KW-0121">Carboxypeptidase</keyword>
<evidence type="ECO:0000256" key="4">
    <source>
        <dbReference type="ARBA" id="ARBA00022801"/>
    </source>
</evidence>
<dbReference type="GO" id="GO:0006508">
    <property type="term" value="P:proteolysis"/>
    <property type="evidence" value="ECO:0007669"/>
    <property type="project" value="UniProtKB-KW"/>
</dbReference>
<dbReference type="AlphaFoldDB" id="A0ABD4RKG4"/>
<dbReference type="PANTHER" id="PTHR30237:SF2">
    <property type="entry name" value="MUREIN TETRAPEPTIDE CARBOXYPEPTIDASE"/>
    <property type="match status" value="1"/>
</dbReference>
<dbReference type="InterPro" id="IPR040449">
    <property type="entry name" value="Peptidase_S66_N"/>
</dbReference>
<dbReference type="SUPFAM" id="SSF141986">
    <property type="entry name" value="LD-carboxypeptidase A C-terminal domain-like"/>
    <property type="match status" value="1"/>
</dbReference>
<protein>
    <submittedName>
        <fullName evidence="9">LD-carboxypeptidase</fullName>
    </submittedName>
</protein>
<dbReference type="InterPro" id="IPR040921">
    <property type="entry name" value="Peptidase_S66C"/>
</dbReference>
<dbReference type="InterPro" id="IPR029062">
    <property type="entry name" value="Class_I_gatase-like"/>
</dbReference>
<dbReference type="Gene3D" id="3.50.30.60">
    <property type="entry name" value="LD-carboxypeptidase A C-terminal domain-like"/>
    <property type="match status" value="1"/>
</dbReference>
<evidence type="ECO:0000256" key="5">
    <source>
        <dbReference type="ARBA" id="ARBA00022825"/>
    </source>
</evidence>
<dbReference type="EMBL" id="JAIFTX010000049">
    <property type="protein sequence ID" value="MBX7291912.1"/>
    <property type="molecule type" value="Genomic_DNA"/>
</dbReference>
<dbReference type="Proteomes" id="UP000775179">
    <property type="component" value="Unassembled WGS sequence"/>
</dbReference>
<feature type="active site" description="Nucleophile" evidence="6">
    <location>
        <position position="109"/>
    </location>
</feature>